<accession>Q0UYB3</accession>
<dbReference type="GeneID" id="5970679"/>
<gene>
    <name evidence="1" type="ORF">SNOG_03251</name>
</gene>
<protein>
    <submittedName>
        <fullName evidence="1">Uncharacterized protein</fullName>
    </submittedName>
</protein>
<dbReference type="EMBL" id="CH445328">
    <property type="protein sequence ID" value="EAT89982.1"/>
    <property type="molecule type" value="Genomic_DNA"/>
</dbReference>
<dbReference type="KEGG" id="pno:SNOG_03251"/>
<dbReference type="Proteomes" id="UP000001055">
    <property type="component" value="Unassembled WGS sequence"/>
</dbReference>
<sequence length="47" mass="5122">MAPPSRTPAISRGGVGWARTRGRHVKLASTADVVHDRSKILEMSYCV</sequence>
<dbReference type="AlphaFoldDB" id="Q0UYB3"/>
<dbReference type="RefSeq" id="XP_001793822.1">
    <property type="nucleotide sequence ID" value="XM_001793770.1"/>
</dbReference>
<proteinExistence type="predicted"/>
<name>Q0UYB3_PHANO</name>
<reference evidence="2" key="1">
    <citation type="journal article" date="2007" name="Plant Cell">
        <title>Dothideomycete-plant interactions illuminated by genome sequencing and EST analysis of the wheat pathogen Stagonospora nodorum.</title>
        <authorList>
            <person name="Hane J.K."/>
            <person name="Lowe R.G."/>
            <person name="Solomon P.S."/>
            <person name="Tan K.C."/>
            <person name="Schoch C.L."/>
            <person name="Spatafora J.W."/>
            <person name="Crous P.W."/>
            <person name="Kodira C."/>
            <person name="Birren B.W."/>
            <person name="Galagan J.E."/>
            <person name="Torriani S.F."/>
            <person name="McDonald B.A."/>
            <person name="Oliver R.P."/>
        </authorList>
    </citation>
    <scope>NUCLEOTIDE SEQUENCE [LARGE SCALE GENOMIC DNA]</scope>
    <source>
        <strain evidence="2">SN15 / ATCC MYA-4574 / FGSC 10173</strain>
    </source>
</reference>
<evidence type="ECO:0000313" key="1">
    <source>
        <dbReference type="EMBL" id="EAT89982.1"/>
    </source>
</evidence>
<organism evidence="1 2">
    <name type="scientific">Phaeosphaeria nodorum (strain SN15 / ATCC MYA-4574 / FGSC 10173)</name>
    <name type="common">Glume blotch fungus</name>
    <name type="synonym">Parastagonospora nodorum</name>
    <dbReference type="NCBI Taxonomy" id="321614"/>
    <lineage>
        <taxon>Eukaryota</taxon>
        <taxon>Fungi</taxon>
        <taxon>Dikarya</taxon>
        <taxon>Ascomycota</taxon>
        <taxon>Pezizomycotina</taxon>
        <taxon>Dothideomycetes</taxon>
        <taxon>Pleosporomycetidae</taxon>
        <taxon>Pleosporales</taxon>
        <taxon>Pleosporineae</taxon>
        <taxon>Phaeosphaeriaceae</taxon>
        <taxon>Parastagonospora</taxon>
    </lineage>
</organism>
<evidence type="ECO:0000313" key="2">
    <source>
        <dbReference type="Proteomes" id="UP000001055"/>
    </source>
</evidence>
<dbReference type="InParanoid" id="Q0UYB3"/>